<keyword evidence="4" id="KW-0805">Transcription regulation</keyword>
<dbReference type="EMBL" id="LK023357">
    <property type="protein sequence ID" value="CDS12454.1"/>
    <property type="molecule type" value="Genomic_DNA"/>
</dbReference>
<dbReference type="GO" id="GO:0000160">
    <property type="term" value="P:phosphorelay signal transduction system"/>
    <property type="evidence" value="ECO:0007669"/>
    <property type="project" value="UniProtKB-KW"/>
</dbReference>
<evidence type="ECO:0000256" key="10">
    <source>
        <dbReference type="SAM" id="MobiDB-lite"/>
    </source>
</evidence>
<dbReference type="Gene3D" id="3.40.50.2300">
    <property type="match status" value="1"/>
</dbReference>
<evidence type="ECO:0000256" key="1">
    <source>
        <dbReference type="ARBA" id="ARBA00004123"/>
    </source>
</evidence>
<keyword evidence="7" id="KW-0539">Nucleus</keyword>
<feature type="domain" description="Response regulatory" evidence="11">
    <location>
        <begin position="454"/>
        <end position="568"/>
    </location>
</feature>
<dbReference type="PANTHER" id="PTHR45339">
    <property type="entry name" value="HYBRID SIGNAL TRANSDUCTION HISTIDINE KINASE J"/>
    <property type="match status" value="1"/>
</dbReference>
<evidence type="ECO:0000256" key="8">
    <source>
        <dbReference type="PROSITE-ProRule" id="PRU00169"/>
    </source>
</evidence>
<dbReference type="Gene3D" id="1.10.10.10">
    <property type="entry name" value="Winged helix-like DNA-binding domain superfamily/Winged helix DNA-binding domain"/>
    <property type="match status" value="1"/>
</dbReference>
<dbReference type="GO" id="GO:0005634">
    <property type="term" value="C:nucleus"/>
    <property type="evidence" value="ECO:0007669"/>
    <property type="project" value="UniProtKB-SubCell"/>
</dbReference>
<evidence type="ECO:0000256" key="2">
    <source>
        <dbReference type="ARBA" id="ARBA00022553"/>
    </source>
</evidence>
<feature type="compositionally biased region" description="Polar residues" evidence="10">
    <location>
        <begin position="416"/>
        <end position="439"/>
    </location>
</feature>
<sequence length="628" mass="70225">MQLHRQAASIACSNDHQDTTTTTTMDQDQAVIQLDDCPYQALQQTLQHQNDSSIEQQDLHGISSNKSRHQTAVVPITTTTAPRERIIKHASPGPISEFVQKLFRMLEESTSNQDTLCWGADGASFIVNDVDEFSRTMLPRHFKHGNFASFVRQLNKYGFHKVRHSDVHGRRMRTTGRDQICEFAHVNFRRDRKDLLGTIRRKTCSDKTKRRLMYATTTTTSNPYPTRQQRQQQQQQRTTASEVNHDEQPCKKDVEILRDMVEKLNDRLDGLQESHNQMESNLAQHSERGAIVLKEFLELEKTMATQDSLIRQILKLVSNTNDQDTSLSGLLHNNVSVSLTTHTLANAYDKVSQLGFDQLKSIVKHLAQSQCNDPSSPSSVKSQPITCVVGEEMTPETPETTQGSACVTPPGLVSPAQTCIDDNSNNDPMTSVRNDSTQPTTPPSPNVEWTVPPHVLLVDDDRVCRDISGKLLQLVGCTIDLAKDGVEALHKLTVKKYDLVLMDIMMPNLDGISATRNIRQYDNLTPIVSMTSNFTDKDIMLYAGSGMTDILPKPFTADTLYSILERYCAHLKETATLCHQQQHPKAKTTQDIDTALGLLASMTHSDTGNTAPQADALYSENIVNVIDS</sequence>
<feature type="coiled-coil region" evidence="9">
    <location>
        <begin position="254"/>
        <end position="288"/>
    </location>
</feature>
<dbReference type="PROSITE" id="PS50110">
    <property type="entry name" value="RESPONSE_REGULATORY"/>
    <property type="match status" value="1"/>
</dbReference>
<accession>A0A077WYZ4</accession>
<evidence type="ECO:0000256" key="4">
    <source>
        <dbReference type="ARBA" id="ARBA00023015"/>
    </source>
</evidence>
<dbReference type="PANTHER" id="PTHR45339:SF1">
    <property type="entry name" value="HYBRID SIGNAL TRANSDUCTION HISTIDINE KINASE J"/>
    <property type="match status" value="1"/>
</dbReference>
<dbReference type="InterPro" id="IPR000232">
    <property type="entry name" value="HSF_DNA-bd"/>
</dbReference>
<feature type="region of interest" description="Disordered" evidence="10">
    <location>
        <begin position="1"/>
        <end position="21"/>
    </location>
</feature>
<evidence type="ECO:0000256" key="6">
    <source>
        <dbReference type="ARBA" id="ARBA00023163"/>
    </source>
</evidence>
<dbReference type="InterPro" id="IPR001789">
    <property type="entry name" value="Sig_transdc_resp-reg_receiver"/>
</dbReference>
<dbReference type="SUPFAM" id="SSF52172">
    <property type="entry name" value="CheY-like"/>
    <property type="match status" value="1"/>
</dbReference>
<dbReference type="SMART" id="SM00448">
    <property type="entry name" value="REC"/>
    <property type="match status" value="1"/>
</dbReference>
<organism evidence="12">
    <name type="scientific">Lichtheimia ramosa</name>
    <dbReference type="NCBI Taxonomy" id="688394"/>
    <lineage>
        <taxon>Eukaryota</taxon>
        <taxon>Fungi</taxon>
        <taxon>Fungi incertae sedis</taxon>
        <taxon>Mucoromycota</taxon>
        <taxon>Mucoromycotina</taxon>
        <taxon>Mucoromycetes</taxon>
        <taxon>Mucorales</taxon>
        <taxon>Lichtheimiaceae</taxon>
        <taxon>Lichtheimia</taxon>
    </lineage>
</organism>
<evidence type="ECO:0000256" key="7">
    <source>
        <dbReference type="ARBA" id="ARBA00023242"/>
    </source>
</evidence>
<dbReference type="PROSITE" id="PS00434">
    <property type="entry name" value="HSF_DOMAIN"/>
    <property type="match status" value="1"/>
</dbReference>
<protein>
    <recommendedName>
        <fullName evidence="11">Response regulatory domain-containing protein</fullName>
    </recommendedName>
</protein>
<dbReference type="Pfam" id="PF00072">
    <property type="entry name" value="Response_reg"/>
    <property type="match status" value="1"/>
</dbReference>
<comment type="subcellular location">
    <subcellularLocation>
        <location evidence="1">Nucleus</location>
    </subcellularLocation>
</comment>
<feature type="region of interest" description="Disordered" evidence="10">
    <location>
        <begin position="215"/>
        <end position="247"/>
    </location>
</feature>
<evidence type="ECO:0000256" key="3">
    <source>
        <dbReference type="ARBA" id="ARBA00023012"/>
    </source>
</evidence>
<name>A0A077WYZ4_9FUNG</name>
<dbReference type="InterPro" id="IPR011006">
    <property type="entry name" value="CheY-like_superfamily"/>
</dbReference>
<dbReference type="GO" id="GO:0003700">
    <property type="term" value="F:DNA-binding transcription factor activity"/>
    <property type="evidence" value="ECO:0007669"/>
    <property type="project" value="InterPro"/>
</dbReference>
<evidence type="ECO:0000256" key="5">
    <source>
        <dbReference type="ARBA" id="ARBA00023125"/>
    </source>
</evidence>
<dbReference type="PRINTS" id="PR00056">
    <property type="entry name" value="HSFDOMAIN"/>
</dbReference>
<dbReference type="GO" id="GO:0043565">
    <property type="term" value="F:sequence-specific DNA binding"/>
    <property type="evidence" value="ECO:0007669"/>
    <property type="project" value="InterPro"/>
</dbReference>
<proteinExistence type="predicted"/>
<dbReference type="SMART" id="SM00415">
    <property type="entry name" value="HSF"/>
    <property type="match status" value="1"/>
</dbReference>
<keyword evidence="9" id="KW-0175">Coiled coil</keyword>
<keyword evidence="5" id="KW-0238">DNA-binding</keyword>
<feature type="compositionally biased region" description="Low complexity" evidence="10">
    <location>
        <begin position="216"/>
        <end position="239"/>
    </location>
</feature>
<feature type="modified residue" description="4-aspartylphosphate" evidence="8">
    <location>
        <position position="503"/>
    </location>
</feature>
<dbReference type="OrthoDB" id="60033at2759"/>
<gene>
    <name evidence="12" type="ORF">LRAMOSA04648</name>
</gene>
<dbReference type="InterPro" id="IPR036390">
    <property type="entry name" value="WH_DNA-bd_sf"/>
</dbReference>
<evidence type="ECO:0000259" key="11">
    <source>
        <dbReference type="PROSITE" id="PS50110"/>
    </source>
</evidence>
<keyword evidence="3" id="KW-0902">Two-component regulatory system</keyword>
<evidence type="ECO:0000313" key="12">
    <source>
        <dbReference type="EMBL" id="CDS12454.1"/>
    </source>
</evidence>
<dbReference type="FunFam" id="1.10.10.10:FF:000027">
    <property type="entry name" value="Heat shock transcription factor 1"/>
    <property type="match status" value="1"/>
</dbReference>
<keyword evidence="2 8" id="KW-0597">Phosphoprotein</keyword>
<reference evidence="12" key="1">
    <citation type="journal article" date="2014" name="Genome Announc.">
        <title>De novo whole-genome sequence and genome annotation of Lichtheimia ramosa.</title>
        <authorList>
            <person name="Linde J."/>
            <person name="Schwartze V."/>
            <person name="Binder U."/>
            <person name="Lass-Florl C."/>
            <person name="Voigt K."/>
            <person name="Horn F."/>
        </authorList>
    </citation>
    <scope>NUCLEOTIDE SEQUENCE</scope>
    <source>
        <strain evidence="12">JMRC FSU:6197</strain>
    </source>
</reference>
<dbReference type="Pfam" id="PF00447">
    <property type="entry name" value="HSF_DNA-bind"/>
    <property type="match status" value="1"/>
</dbReference>
<feature type="region of interest" description="Disordered" evidence="10">
    <location>
        <begin position="416"/>
        <end position="448"/>
    </location>
</feature>
<dbReference type="InterPro" id="IPR036388">
    <property type="entry name" value="WH-like_DNA-bd_sf"/>
</dbReference>
<dbReference type="CDD" id="cd17546">
    <property type="entry name" value="REC_hyHK_CKI1_RcsC-like"/>
    <property type="match status" value="1"/>
</dbReference>
<keyword evidence="6" id="KW-0804">Transcription</keyword>
<evidence type="ECO:0000256" key="9">
    <source>
        <dbReference type="SAM" id="Coils"/>
    </source>
</evidence>
<dbReference type="SUPFAM" id="SSF46785">
    <property type="entry name" value="Winged helix' DNA-binding domain"/>
    <property type="match status" value="1"/>
</dbReference>
<dbReference type="AlphaFoldDB" id="A0A077WYZ4"/>